<evidence type="ECO:0000256" key="2">
    <source>
        <dbReference type="SAM" id="Phobius"/>
    </source>
</evidence>
<reference evidence="4 5" key="1">
    <citation type="submission" date="2017-02" db="EMBL/GenBank/DDBJ databases">
        <authorList>
            <person name="Peterson S.W."/>
        </authorList>
    </citation>
    <scope>NUCLEOTIDE SEQUENCE [LARGE SCALE GENOMIC DNA]</scope>
    <source>
        <strain evidence="4 5">DSM 21481</strain>
    </source>
</reference>
<dbReference type="EMBL" id="FUZQ01000008">
    <property type="protein sequence ID" value="SKC80932.1"/>
    <property type="molecule type" value="Genomic_DNA"/>
</dbReference>
<feature type="domain" description="YdbS-like PH" evidence="3">
    <location>
        <begin position="77"/>
        <end position="150"/>
    </location>
</feature>
<dbReference type="AlphaFoldDB" id="A0A1T5LYB2"/>
<feature type="transmembrane region" description="Helical" evidence="2">
    <location>
        <begin position="28"/>
        <end position="47"/>
    </location>
</feature>
<protein>
    <submittedName>
        <fullName evidence="4">PH domain-containing protein</fullName>
    </submittedName>
</protein>
<accession>A0A1T5LYB2</accession>
<dbReference type="STRING" id="526729.SAMN04324258_4129"/>
<sequence length="180" mass="20297">MCGMALNQDDLIDGERVVMDLHEHAKAVIWPFLLLLVLLVAAAFSFVVPMDDVVRWIVLGVLAVVAVVWVLVPWLKWRTTSWTVTTKRIAMRSGIVTRVGRDIPLYRINDIALEKDLLDRMLGCGTLQVSDATEKAGMMLRDVPRVERVQVQLQELLHSADDGSDDGEWPPSEPSRGRRR</sequence>
<keyword evidence="2" id="KW-0812">Transmembrane</keyword>
<dbReference type="PANTHER" id="PTHR37938">
    <property type="entry name" value="BLL0215 PROTEIN"/>
    <property type="match status" value="1"/>
</dbReference>
<feature type="transmembrane region" description="Helical" evidence="2">
    <location>
        <begin position="53"/>
        <end position="72"/>
    </location>
</feature>
<organism evidence="4 5">
    <name type="scientific">Krasilnikoviella flava</name>
    <dbReference type="NCBI Taxonomy" id="526729"/>
    <lineage>
        <taxon>Bacteria</taxon>
        <taxon>Bacillati</taxon>
        <taxon>Actinomycetota</taxon>
        <taxon>Actinomycetes</taxon>
        <taxon>Micrococcales</taxon>
        <taxon>Promicromonosporaceae</taxon>
        <taxon>Krasilnikoviella</taxon>
    </lineage>
</organism>
<evidence type="ECO:0000313" key="5">
    <source>
        <dbReference type="Proteomes" id="UP000189777"/>
    </source>
</evidence>
<dbReference type="Pfam" id="PF03703">
    <property type="entry name" value="bPH_2"/>
    <property type="match status" value="1"/>
</dbReference>
<evidence type="ECO:0000259" key="3">
    <source>
        <dbReference type="Pfam" id="PF03703"/>
    </source>
</evidence>
<gene>
    <name evidence="4" type="ORF">SAMN04324258_4129</name>
</gene>
<keyword evidence="2" id="KW-1133">Transmembrane helix</keyword>
<dbReference type="PANTHER" id="PTHR37938:SF1">
    <property type="entry name" value="BLL0215 PROTEIN"/>
    <property type="match status" value="1"/>
</dbReference>
<dbReference type="InterPro" id="IPR005182">
    <property type="entry name" value="YdbS-like_PH"/>
</dbReference>
<dbReference type="Proteomes" id="UP000189777">
    <property type="component" value="Unassembled WGS sequence"/>
</dbReference>
<name>A0A1T5LYB2_9MICO</name>
<proteinExistence type="predicted"/>
<keyword evidence="5" id="KW-1185">Reference proteome</keyword>
<evidence type="ECO:0000313" key="4">
    <source>
        <dbReference type="EMBL" id="SKC80932.1"/>
    </source>
</evidence>
<keyword evidence="2" id="KW-0472">Membrane</keyword>
<evidence type="ECO:0000256" key="1">
    <source>
        <dbReference type="SAM" id="MobiDB-lite"/>
    </source>
</evidence>
<feature type="region of interest" description="Disordered" evidence="1">
    <location>
        <begin position="158"/>
        <end position="180"/>
    </location>
</feature>